<comment type="caution">
    <text evidence="2">The sequence shown here is derived from an EMBL/GenBank/DDBJ whole genome shotgun (WGS) entry which is preliminary data.</text>
</comment>
<evidence type="ECO:0000259" key="1">
    <source>
        <dbReference type="PROSITE" id="PS51819"/>
    </source>
</evidence>
<dbReference type="RefSeq" id="WP_248635196.1">
    <property type="nucleotide sequence ID" value="NZ_JALPTH010000018.1"/>
</dbReference>
<dbReference type="InterPro" id="IPR029068">
    <property type="entry name" value="Glyas_Bleomycin-R_OHBP_Dase"/>
</dbReference>
<dbReference type="Proteomes" id="UP001522868">
    <property type="component" value="Unassembled WGS sequence"/>
</dbReference>
<evidence type="ECO:0000313" key="2">
    <source>
        <dbReference type="EMBL" id="MCK8679500.1"/>
    </source>
</evidence>
<dbReference type="EMBL" id="JALPTH010000018">
    <property type="protein sequence ID" value="MCK8679500.1"/>
    <property type="molecule type" value="Genomic_DNA"/>
</dbReference>
<protein>
    <submittedName>
        <fullName evidence="2">VOC family protein</fullName>
    </submittedName>
</protein>
<evidence type="ECO:0000313" key="3">
    <source>
        <dbReference type="Proteomes" id="UP001522868"/>
    </source>
</evidence>
<reference evidence="2 3" key="1">
    <citation type="submission" date="2022-04" db="EMBL/GenBank/DDBJ databases">
        <title>Streptomyces sp. nov. LCR6-01 isolated from Lichen of Dirinaria sp.</title>
        <authorList>
            <person name="Kanchanasin P."/>
            <person name="Tanasupawat S."/>
            <person name="Phongsopitanun W."/>
        </authorList>
    </citation>
    <scope>NUCLEOTIDE SEQUENCE [LARGE SCALE GENOMIC DNA]</scope>
    <source>
        <strain evidence="2 3">LCR6-01</strain>
    </source>
</reference>
<dbReference type="SUPFAM" id="SSF54593">
    <property type="entry name" value="Glyoxalase/Bleomycin resistance protein/Dihydroxybiphenyl dioxygenase"/>
    <property type="match status" value="1"/>
</dbReference>
<accession>A0ABT0IDX1</accession>
<dbReference type="Gene3D" id="3.10.180.10">
    <property type="entry name" value="2,3-Dihydroxybiphenyl 1,2-Dioxygenase, domain 1"/>
    <property type="match status" value="1"/>
</dbReference>
<dbReference type="CDD" id="cd06587">
    <property type="entry name" value="VOC"/>
    <property type="match status" value="1"/>
</dbReference>
<dbReference type="InterPro" id="IPR037523">
    <property type="entry name" value="VOC_core"/>
</dbReference>
<dbReference type="Pfam" id="PF00903">
    <property type="entry name" value="Glyoxalase"/>
    <property type="match status" value="1"/>
</dbReference>
<sequence>MSLTEQTTAPRVPLPAAAVRPRIHHLGVQTADLDNCLKWYLEFLGAEKKWELDRFSDLTLSRLPGIGRLVEIAVGDLRLHLFDRSGHTGETPHEEDFQFQHVCLTVDAPEELEAVRDRWNALYDSGRYRFVREERPTEIVVDDDGVWSLYLYDVNGLEFEFTYVPEGDR</sequence>
<feature type="domain" description="VOC" evidence="1">
    <location>
        <begin position="22"/>
        <end position="164"/>
    </location>
</feature>
<dbReference type="PROSITE" id="PS51819">
    <property type="entry name" value="VOC"/>
    <property type="match status" value="1"/>
</dbReference>
<proteinExistence type="predicted"/>
<name>A0ABT0IDX1_9ACTN</name>
<keyword evidence="3" id="KW-1185">Reference proteome</keyword>
<gene>
    <name evidence="2" type="ORF">M1O15_19300</name>
</gene>
<dbReference type="InterPro" id="IPR004360">
    <property type="entry name" value="Glyas_Fos-R_dOase_dom"/>
</dbReference>
<organism evidence="2 3">
    <name type="scientific">Streptomyces lichenis</name>
    <dbReference type="NCBI Taxonomy" id="2306967"/>
    <lineage>
        <taxon>Bacteria</taxon>
        <taxon>Bacillati</taxon>
        <taxon>Actinomycetota</taxon>
        <taxon>Actinomycetes</taxon>
        <taxon>Kitasatosporales</taxon>
        <taxon>Streptomycetaceae</taxon>
        <taxon>Streptomyces</taxon>
    </lineage>
</organism>